<dbReference type="Gene3D" id="1.20.1250.20">
    <property type="entry name" value="MFS general substrate transporter like domains"/>
    <property type="match status" value="1"/>
</dbReference>
<feature type="transmembrane region" description="Helical" evidence="8">
    <location>
        <begin position="252"/>
        <end position="273"/>
    </location>
</feature>
<evidence type="ECO:0000313" key="10">
    <source>
        <dbReference type="EMBL" id="MDT0532928.1"/>
    </source>
</evidence>
<keyword evidence="11" id="KW-1185">Reference proteome</keyword>
<comment type="caution">
    <text evidence="10">The sequence shown here is derived from an EMBL/GenBank/DDBJ whole genome shotgun (WGS) entry which is preliminary data.</text>
</comment>
<comment type="subcellular location">
    <subcellularLocation>
        <location evidence="1">Cell membrane</location>
        <topology evidence="1">Multi-pass membrane protein</topology>
    </subcellularLocation>
</comment>
<sequence>MGANPAGRSRGGAVLVAALTVDSIGNGLFLPLSLVYFLRLTDVPLALLGVLLSAATVLTLPVPLWAGSLADRFGALPVVVASQLLQAAGYLAYAWVRGPVGVFVAAALVAVGVRFFWSAVFTAVADYADGSPGGWARDTWYAISNGARTAGLAVGGLTTGVVVADGRAGTYRAVAYAAAACFALAAVLIAARVRIPPATDRPAGSGRGGYATLLRDRPFLALIGLNTVFALSTMMLGLALPTMMLTDLRGPAWLTSAVLAGNAFLVALLSAPVGARLPQHRRTRAVALAAALWMLWGLAMATLGPGRLGVVAALLVAATLLFTVAELVHAPASAALAAAAAPIAARGRYLAAFQYSFALASMVAPAFFGTLYEVDTAAPWLVLALLNAVGVAGILLLERSLPPAALRERPSAGERPSAVERPAAVDASAAAD</sequence>
<feature type="region of interest" description="Disordered" evidence="7">
    <location>
        <begin position="407"/>
        <end position="432"/>
    </location>
</feature>
<feature type="transmembrane region" description="Helical" evidence="8">
    <location>
        <begin position="73"/>
        <end position="96"/>
    </location>
</feature>
<feature type="transmembrane region" description="Helical" evidence="8">
    <location>
        <begin position="146"/>
        <end position="164"/>
    </location>
</feature>
<evidence type="ECO:0000313" key="11">
    <source>
        <dbReference type="Proteomes" id="UP001180973"/>
    </source>
</evidence>
<keyword evidence="5 8" id="KW-1133">Transmembrane helix</keyword>
<keyword evidence="6 8" id="KW-0472">Membrane</keyword>
<feature type="transmembrane region" description="Helical" evidence="8">
    <location>
        <begin position="309"/>
        <end position="328"/>
    </location>
</feature>
<dbReference type="InterPro" id="IPR050171">
    <property type="entry name" value="MFS_Transporters"/>
</dbReference>
<dbReference type="Proteomes" id="UP001180973">
    <property type="component" value="Unassembled WGS sequence"/>
</dbReference>
<keyword evidence="2" id="KW-0813">Transport</keyword>
<protein>
    <submittedName>
        <fullName evidence="10">MFS transporter</fullName>
    </submittedName>
</protein>
<dbReference type="SUPFAM" id="SSF103473">
    <property type="entry name" value="MFS general substrate transporter"/>
    <property type="match status" value="1"/>
</dbReference>
<dbReference type="Pfam" id="PF07690">
    <property type="entry name" value="MFS_1"/>
    <property type="match status" value="1"/>
</dbReference>
<evidence type="ECO:0000259" key="9">
    <source>
        <dbReference type="PROSITE" id="PS50850"/>
    </source>
</evidence>
<evidence type="ECO:0000256" key="7">
    <source>
        <dbReference type="SAM" id="MobiDB-lite"/>
    </source>
</evidence>
<evidence type="ECO:0000256" key="3">
    <source>
        <dbReference type="ARBA" id="ARBA00022475"/>
    </source>
</evidence>
<name>A0ABU2X586_9ACTN</name>
<dbReference type="InterPro" id="IPR020846">
    <property type="entry name" value="MFS_dom"/>
</dbReference>
<feature type="transmembrane region" description="Helical" evidence="8">
    <location>
        <begin position="349"/>
        <end position="371"/>
    </location>
</feature>
<dbReference type="InterPro" id="IPR011701">
    <property type="entry name" value="MFS"/>
</dbReference>
<proteinExistence type="predicted"/>
<evidence type="ECO:0000256" key="4">
    <source>
        <dbReference type="ARBA" id="ARBA00022692"/>
    </source>
</evidence>
<evidence type="ECO:0000256" key="6">
    <source>
        <dbReference type="ARBA" id="ARBA00023136"/>
    </source>
</evidence>
<dbReference type="PANTHER" id="PTHR23517">
    <property type="entry name" value="RESISTANCE PROTEIN MDTM, PUTATIVE-RELATED-RELATED"/>
    <property type="match status" value="1"/>
</dbReference>
<dbReference type="PROSITE" id="PS50850">
    <property type="entry name" value="MFS"/>
    <property type="match status" value="1"/>
</dbReference>
<evidence type="ECO:0000256" key="2">
    <source>
        <dbReference type="ARBA" id="ARBA00022448"/>
    </source>
</evidence>
<accession>A0ABU2X586</accession>
<feature type="transmembrane region" description="Helical" evidence="8">
    <location>
        <begin position="170"/>
        <end position="191"/>
    </location>
</feature>
<evidence type="ECO:0000256" key="5">
    <source>
        <dbReference type="ARBA" id="ARBA00022989"/>
    </source>
</evidence>
<feature type="transmembrane region" description="Helical" evidence="8">
    <location>
        <begin position="43"/>
        <end position="66"/>
    </location>
</feature>
<dbReference type="EMBL" id="JAVRFL010000050">
    <property type="protein sequence ID" value="MDT0532928.1"/>
    <property type="molecule type" value="Genomic_DNA"/>
</dbReference>
<dbReference type="PANTHER" id="PTHR23517:SF2">
    <property type="entry name" value="MULTIDRUG RESISTANCE PROTEIN MDTH"/>
    <property type="match status" value="1"/>
</dbReference>
<dbReference type="RefSeq" id="WP_311414603.1">
    <property type="nucleotide sequence ID" value="NZ_JAVRFL010000050.1"/>
</dbReference>
<gene>
    <name evidence="10" type="ORF">RM555_28435</name>
</gene>
<feature type="transmembrane region" description="Helical" evidence="8">
    <location>
        <begin position="102"/>
        <end position="125"/>
    </location>
</feature>
<keyword evidence="3" id="KW-1003">Cell membrane</keyword>
<evidence type="ECO:0000256" key="8">
    <source>
        <dbReference type="SAM" id="Phobius"/>
    </source>
</evidence>
<feature type="transmembrane region" description="Helical" evidence="8">
    <location>
        <begin position="285"/>
        <end position="303"/>
    </location>
</feature>
<feature type="transmembrane region" description="Helical" evidence="8">
    <location>
        <begin position="219"/>
        <end position="240"/>
    </location>
</feature>
<feature type="transmembrane region" description="Helical" evidence="8">
    <location>
        <begin position="12"/>
        <end position="37"/>
    </location>
</feature>
<organism evidence="10 11">
    <name type="scientific">Micromonospora reichwaldensis</name>
    <dbReference type="NCBI Taxonomy" id="3075516"/>
    <lineage>
        <taxon>Bacteria</taxon>
        <taxon>Bacillati</taxon>
        <taxon>Actinomycetota</taxon>
        <taxon>Actinomycetes</taxon>
        <taxon>Micromonosporales</taxon>
        <taxon>Micromonosporaceae</taxon>
        <taxon>Micromonospora</taxon>
    </lineage>
</organism>
<reference evidence="10" key="1">
    <citation type="submission" date="2023-09" db="EMBL/GenBank/DDBJ databases">
        <title>30 novel species of actinomycetes from the DSMZ collection.</title>
        <authorList>
            <person name="Nouioui I."/>
        </authorList>
    </citation>
    <scope>NUCLEOTIDE SEQUENCE</scope>
    <source>
        <strain evidence="10">DSM 115977</strain>
    </source>
</reference>
<dbReference type="InterPro" id="IPR036259">
    <property type="entry name" value="MFS_trans_sf"/>
</dbReference>
<evidence type="ECO:0000256" key="1">
    <source>
        <dbReference type="ARBA" id="ARBA00004651"/>
    </source>
</evidence>
<feature type="domain" description="Major facilitator superfamily (MFS) profile" evidence="9">
    <location>
        <begin position="1"/>
        <end position="402"/>
    </location>
</feature>
<feature type="transmembrane region" description="Helical" evidence="8">
    <location>
        <begin position="377"/>
        <end position="397"/>
    </location>
</feature>
<keyword evidence="4 8" id="KW-0812">Transmembrane</keyword>